<evidence type="ECO:0000259" key="6">
    <source>
        <dbReference type="PROSITE" id="PS51085"/>
    </source>
</evidence>
<dbReference type="InterPro" id="IPR051452">
    <property type="entry name" value="Diverse_Oxidoreductases"/>
</dbReference>
<dbReference type="InterPro" id="IPR006058">
    <property type="entry name" value="2Fe2S_fd_BS"/>
</dbReference>
<dbReference type="InterPro" id="IPR002888">
    <property type="entry name" value="2Fe-2S-bd"/>
</dbReference>
<dbReference type="InterPro" id="IPR001041">
    <property type="entry name" value="2Fe-2S_ferredoxin-type"/>
</dbReference>
<dbReference type="SUPFAM" id="SSF47741">
    <property type="entry name" value="CO dehydrogenase ISP C-domain like"/>
    <property type="match status" value="1"/>
</dbReference>
<evidence type="ECO:0000313" key="7">
    <source>
        <dbReference type="EMBL" id="NBC35444.1"/>
    </source>
</evidence>
<dbReference type="Gene3D" id="3.10.20.30">
    <property type="match status" value="1"/>
</dbReference>
<sequence>MATITVNGQQREVKSSPDTPLIYVLRDELGVMGVKFGCGLAQCGACSVLLDGEEIRACVTPLAALEGKVVTTVDGLAARWARQKGVPVDPARLHPVQQAWVDEQVPQCGICQFGMMIKVTELLEHTPKPTDAQIAQALTESGPSPHLCRCGSYAAIRDGVHRAAVLMAQGAA</sequence>
<evidence type="ECO:0000313" key="8">
    <source>
        <dbReference type="Proteomes" id="UP000753724"/>
    </source>
</evidence>
<dbReference type="CDD" id="cd00207">
    <property type="entry name" value="fer2"/>
    <property type="match status" value="1"/>
</dbReference>
<accession>A0ABW9XA83</accession>
<feature type="domain" description="2Fe-2S ferredoxin-type" evidence="6">
    <location>
        <begin position="1"/>
        <end position="76"/>
    </location>
</feature>
<dbReference type="InterPro" id="IPR012675">
    <property type="entry name" value="Beta-grasp_dom_sf"/>
</dbReference>
<organism evidence="7 8">
    <name type="scientific">Novosphingobium ovatum</name>
    <dbReference type="NCBI Taxonomy" id="1908523"/>
    <lineage>
        <taxon>Bacteria</taxon>
        <taxon>Pseudomonadati</taxon>
        <taxon>Pseudomonadota</taxon>
        <taxon>Alphaproteobacteria</taxon>
        <taxon>Sphingomonadales</taxon>
        <taxon>Sphingomonadaceae</taxon>
        <taxon>Novosphingobium</taxon>
    </lineage>
</organism>
<dbReference type="Pfam" id="PF00111">
    <property type="entry name" value="Fer2"/>
    <property type="match status" value="1"/>
</dbReference>
<keyword evidence="4" id="KW-0408">Iron</keyword>
<dbReference type="EMBL" id="JAAAPO010000001">
    <property type="protein sequence ID" value="NBC35444.1"/>
    <property type="molecule type" value="Genomic_DNA"/>
</dbReference>
<dbReference type="Proteomes" id="UP000753724">
    <property type="component" value="Unassembled WGS sequence"/>
</dbReference>
<name>A0ABW9XA83_9SPHN</name>
<keyword evidence="8" id="KW-1185">Reference proteome</keyword>
<protein>
    <submittedName>
        <fullName evidence="7">2Fe-2S iron-sulfur cluster binding domain-containing protein</fullName>
    </submittedName>
</protein>
<keyword evidence="3" id="KW-0560">Oxidoreductase</keyword>
<keyword evidence="1" id="KW-0001">2Fe-2S</keyword>
<dbReference type="PROSITE" id="PS51085">
    <property type="entry name" value="2FE2S_FER_2"/>
    <property type="match status" value="1"/>
</dbReference>
<reference evidence="8" key="1">
    <citation type="submission" date="2020-01" db="EMBL/GenBank/DDBJ databases">
        <title>Sphingomonas sp. strain CSW-10.</title>
        <authorList>
            <person name="Chen W.-M."/>
        </authorList>
    </citation>
    <scope>NUCLEOTIDE SEQUENCE [LARGE SCALE GENOMIC DNA]</scope>
    <source>
        <strain evidence="8">FSY-8</strain>
    </source>
</reference>
<dbReference type="RefSeq" id="WP_161716712.1">
    <property type="nucleotide sequence ID" value="NZ_JAAAPO010000001.1"/>
</dbReference>
<evidence type="ECO:0000256" key="5">
    <source>
        <dbReference type="ARBA" id="ARBA00023014"/>
    </source>
</evidence>
<evidence type="ECO:0000256" key="1">
    <source>
        <dbReference type="ARBA" id="ARBA00022714"/>
    </source>
</evidence>
<proteinExistence type="predicted"/>
<dbReference type="SUPFAM" id="SSF54292">
    <property type="entry name" value="2Fe-2S ferredoxin-like"/>
    <property type="match status" value="1"/>
</dbReference>
<dbReference type="InterPro" id="IPR036884">
    <property type="entry name" value="2Fe-2S-bd_dom_sf"/>
</dbReference>
<dbReference type="PROSITE" id="PS00197">
    <property type="entry name" value="2FE2S_FER_1"/>
    <property type="match status" value="1"/>
</dbReference>
<gene>
    <name evidence="7" type="ORF">GTZ99_02605</name>
</gene>
<dbReference type="Gene3D" id="1.10.150.120">
    <property type="entry name" value="[2Fe-2S]-binding domain"/>
    <property type="match status" value="1"/>
</dbReference>
<evidence type="ECO:0000256" key="4">
    <source>
        <dbReference type="ARBA" id="ARBA00023004"/>
    </source>
</evidence>
<dbReference type="PANTHER" id="PTHR44379">
    <property type="entry name" value="OXIDOREDUCTASE WITH IRON-SULFUR SUBUNIT"/>
    <property type="match status" value="1"/>
</dbReference>
<dbReference type="InterPro" id="IPR036010">
    <property type="entry name" value="2Fe-2S_ferredoxin-like_sf"/>
</dbReference>
<keyword evidence="2" id="KW-0479">Metal-binding</keyword>
<dbReference type="PANTHER" id="PTHR44379:SF2">
    <property type="entry name" value="BLR6218 PROTEIN"/>
    <property type="match status" value="1"/>
</dbReference>
<keyword evidence="5" id="KW-0411">Iron-sulfur</keyword>
<dbReference type="Pfam" id="PF01799">
    <property type="entry name" value="Fer2_2"/>
    <property type="match status" value="1"/>
</dbReference>
<comment type="caution">
    <text evidence="7">The sequence shown here is derived from an EMBL/GenBank/DDBJ whole genome shotgun (WGS) entry which is preliminary data.</text>
</comment>
<evidence type="ECO:0000256" key="2">
    <source>
        <dbReference type="ARBA" id="ARBA00022723"/>
    </source>
</evidence>
<evidence type="ECO:0000256" key="3">
    <source>
        <dbReference type="ARBA" id="ARBA00023002"/>
    </source>
</evidence>